<sequence length="121" mass="13150">MGRAIQSSCHRDQSDRAAAQRSRRRAGRHAVRQDRLPARGWHRAALGDHRLHGGGERPGQCRPAVAGHLAVTALDPTQSKAEADLVDILNVDGTIKPPKDWPPIWRTGLSSPALRSASFLA</sequence>
<protein>
    <submittedName>
        <fullName evidence="2">Uncharacterized protein</fullName>
    </submittedName>
</protein>
<gene>
    <name evidence="2" type="ORF">MES4922_160002</name>
</gene>
<dbReference type="EMBL" id="CAKXZS010000008">
    <property type="protein sequence ID" value="CAH2396046.1"/>
    <property type="molecule type" value="Genomic_DNA"/>
</dbReference>
<evidence type="ECO:0000313" key="2">
    <source>
        <dbReference type="EMBL" id="CAH2396046.1"/>
    </source>
</evidence>
<reference evidence="2" key="1">
    <citation type="submission" date="2022-03" db="EMBL/GenBank/DDBJ databases">
        <authorList>
            <person name="Brunel B."/>
        </authorList>
    </citation>
    <scope>NUCLEOTIDE SEQUENCE</scope>
    <source>
        <strain evidence="2">STM4922sample</strain>
    </source>
</reference>
<accession>A0ABM9DHI8</accession>
<evidence type="ECO:0000256" key="1">
    <source>
        <dbReference type="SAM" id="MobiDB-lite"/>
    </source>
</evidence>
<comment type="caution">
    <text evidence="2">The sequence shown here is derived from an EMBL/GenBank/DDBJ whole genome shotgun (WGS) entry which is preliminary data.</text>
</comment>
<evidence type="ECO:0000313" key="3">
    <source>
        <dbReference type="Proteomes" id="UP001152604"/>
    </source>
</evidence>
<feature type="compositionally biased region" description="Basic residues" evidence="1">
    <location>
        <begin position="21"/>
        <end position="30"/>
    </location>
</feature>
<name>A0ABM9DHI8_9HYPH</name>
<organism evidence="2 3">
    <name type="scientific">Mesorhizobium ventifaucium</name>
    <dbReference type="NCBI Taxonomy" id="666020"/>
    <lineage>
        <taxon>Bacteria</taxon>
        <taxon>Pseudomonadati</taxon>
        <taxon>Pseudomonadota</taxon>
        <taxon>Alphaproteobacteria</taxon>
        <taxon>Hyphomicrobiales</taxon>
        <taxon>Phyllobacteriaceae</taxon>
        <taxon>Mesorhizobium</taxon>
    </lineage>
</organism>
<proteinExistence type="predicted"/>
<keyword evidence="3" id="KW-1185">Reference proteome</keyword>
<feature type="region of interest" description="Disordered" evidence="1">
    <location>
        <begin position="1"/>
        <end position="40"/>
    </location>
</feature>
<dbReference type="Proteomes" id="UP001152604">
    <property type="component" value="Unassembled WGS sequence"/>
</dbReference>